<dbReference type="EMBL" id="DTDJ01000011">
    <property type="protein sequence ID" value="HGL16867.1"/>
    <property type="molecule type" value="Genomic_DNA"/>
</dbReference>
<dbReference type="GO" id="GO:0006508">
    <property type="term" value="P:proteolysis"/>
    <property type="evidence" value="ECO:0007669"/>
    <property type="project" value="UniProtKB-KW"/>
</dbReference>
<evidence type="ECO:0000256" key="3">
    <source>
        <dbReference type="ARBA" id="ARBA00022801"/>
    </source>
</evidence>
<dbReference type="InterPro" id="IPR022398">
    <property type="entry name" value="Peptidase_S8_His-AS"/>
</dbReference>
<dbReference type="Pfam" id="PF00082">
    <property type="entry name" value="Peptidase_S8"/>
    <property type="match status" value="1"/>
</dbReference>
<dbReference type="InterPro" id="IPR023827">
    <property type="entry name" value="Peptidase_S8_Asp-AS"/>
</dbReference>
<keyword evidence="3 5" id="KW-0378">Hydrolase</keyword>
<dbReference type="Pfam" id="PF18962">
    <property type="entry name" value="Por_Secre_tail"/>
    <property type="match status" value="1"/>
</dbReference>
<dbReference type="PANTHER" id="PTHR43806">
    <property type="entry name" value="PEPTIDASE S8"/>
    <property type="match status" value="1"/>
</dbReference>
<dbReference type="InterPro" id="IPR036852">
    <property type="entry name" value="Peptidase_S8/S53_dom_sf"/>
</dbReference>
<dbReference type="InterPro" id="IPR026444">
    <property type="entry name" value="Secre_tail"/>
</dbReference>
<dbReference type="InterPro" id="IPR015500">
    <property type="entry name" value="Peptidase_S8_subtilisin-rel"/>
</dbReference>
<dbReference type="PROSITE" id="PS51892">
    <property type="entry name" value="SUBTILASE"/>
    <property type="match status" value="1"/>
</dbReference>
<evidence type="ECO:0000256" key="5">
    <source>
        <dbReference type="PROSITE-ProRule" id="PRU01240"/>
    </source>
</evidence>
<reference evidence="9" key="1">
    <citation type="journal article" date="2020" name="mSystems">
        <title>Genome- and Community-Level Interaction Insights into Carbon Utilization and Element Cycling Functions of Hydrothermarchaeota in Hydrothermal Sediment.</title>
        <authorList>
            <person name="Zhou Z."/>
            <person name="Liu Y."/>
            <person name="Xu W."/>
            <person name="Pan J."/>
            <person name="Luo Z.H."/>
            <person name="Li M."/>
        </authorList>
    </citation>
    <scope>NUCLEOTIDE SEQUENCE [LARGE SCALE GENOMIC DNA]</scope>
    <source>
        <strain evidence="9">SpSt-69</strain>
    </source>
</reference>
<feature type="domain" description="Secretion system C-terminal sorting" evidence="8">
    <location>
        <begin position="875"/>
        <end position="940"/>
    </location>
</feature>
<dbReference type="PANTHER" id="PTHR43806:SF67">
    <property type="entry name" value="EGF-LIKE DOMAIN-CONTAINING PROTEIN"/>
    <property type="match status" value="1"/>
</dbReference>
<feature type="domain" description="Peptidase S8/S53" evidence="7">
    <location>
        <begin position="158"/>
        <end position="436"/>
    </location>
</feature>
<evidence type="ECO:0000256" key="2">
    <source>
        <dbReference type="ARBA" id="ARBA00022670"/>
    </source>
</evidence>
<evidence type="ECO:0000256" key="4">
    <source>
        <dbReference type="ARBA" id="ARBA00022825"/>
    </source>
</evidence>
<comment type="similarity">
    <text evidence="1 5 6">Belongs to the peptidase S8 family.</text>
</comment>
<evidence type="ECO:0000259" key="8">
    <source>
        <dbReference type="Pfam" id="PF18962"/>
    </source>
</evidence>
<dbReference type="InterPro" id="IPR000209">
    <property type="entry name" value="Peptidase_S8/S53_dom"/>
</dbReference>
<proteinExistence type="inferred from homology"/>
<feature type="active site" description="Charge relay system" evidence="5">
    <location>
        <position position="201"/>
    </location>
</feature>
<evidence type="ECO:0000313" key="9">
    <source>
        <dbReference type="EMBL" id="HGL16867.1"/>
    </source>
</evidence>
<comment type="caution">
    <text evidence="9">The sequence shown here is derived from an EMBL/GenBank/DDBJ whole genome shotgun (WGS) entry which is preliminary data.</text>
</comment>
<dbReference type="PRINTS" id="PR00723">
    <property type="entry name" value="SUBTILISIN"/>
</dbReference>
<dbReference type="InterPro" id="IPR023828">
    <property type="entry name" value="Peptidase_S8_Ser-AS"/>
</dbReference>
<dbReference type="PROSITE" id="PS00138">
    <property type="entry name" value="SUBTILASE_SER"/>
    <property type="match status" value="1"/>
</dbReference>
<evidence type="ECO:0000259" key="7">
    <source>
        <dbReference type="Pfam" id="PF00082"/>
    </source>
</evidence>
<dbReference type="InterPro" id="IPR050131">
    <property type="entry name" value="Peptidase_S8_subtilisin-like"/>
</dbReference>
<gene>
    <name evidence="9" type="ORF">ENU66_00780</name>
</gene>
<dbReference type="GO" id="GO:0004252">
    <property type="term" value="F:serine-type endopeptidase activity"/>
    <property type="evidence" value="ECO:0007669"/>
    <property type="project" value="UniProtKB-UniRule"/>
</dbReference>
<dbReference type="AlphaFoldDB" id="A0A7V3ZW96"/>
<dbReference type="Gene3D" id="3.40.50.200">
    <property type="entry name" value="Peptidase S8/S53 domain"/>
    <property type="match status" value="1"/>
</dbReference>
<evidence type="ECO:0000256" key="1">
    <source>
        <dbReference type="ARBA" id="ARBA00011073"/>
    </source>
</evidence>
<protein>
    <submittedName>
        <fullName evidence="9">T9SS type A sorting domain-containing protein</fullName>
    </submittedName>
</protein>
<feature type="active site" description="Charge relay system" evidence="5">
    <location>
        <position position="386"/>
    </location>
</feature>
<dbReference type="PROSITE" id="PS00137">
    <property type="entry name" value="SUBTILASE_HIS"/>
    <property type="match status" value="1"/>
</dbReference>
<dbReference type="NCBIfam" id="TIGR04183">
    <property type="entry name" value="Por_Secre_tail"/>
    <property type="match status" value="1"/>
</dbReference>
<dbReference type="PROSITE" id="PS00136">
    <property type="entry name" value="SUBTILASE_ASP"/>
    <property type="match status" value="1"/>
</dbReference>
<keyword evidence="4 5" id="KW-0720">Serine protease</keyword>
<accession>A0A7V3ZW96</accession>
<dbReference type="SUPFAM" id="SSF52743">
    <property type="entry name" value="Subtilisin-like"/>
    <property type="match status" value="1"/>
</dbReference>
<feature type="active site" description="Charge relay system" evidence="5">
    <location>
        <position position="167"/>
    </location>
</feature>
<keyword evidence="2 5" id="KW-0645">Protease</keyword>
<evidence type="ECO:0000256" key="6">
    <source>
        <dbReference type="RuleBase" id="RU003355"/>
    </source>
</evidence>
<sequence length="943" mass="102931">MLKFLLLTLLTSKAYIYPALEEKLAKASPNENIEAIVHLKAKPDYEAMKGLTPAQYVEELKSFVSSSQRDILNTLEQTYKDKIKTLQPYWIFNGFYIEATKDVIEWIAQRNEVEYLIDNFIVTLDRVTPIEEDVEIKAPTWNITNVKADSCWQAGYDGSGIVVGIMDTGVDPDHPALSGKFFGYWFDAVNGQSQPYDDHGHGTHCTGTILGGDGPGPFANDIGVAPGARFVSCKIFNSQGSAYATWIHNGFQKILEWKSQGVDIRVVSNSWGSTDITNTEYWDDVVNWRNAGIIPVFAAGNNGPNTGTINTPGSFPNVIAVGATDNNDNIANFSCRGPAPNQSPWNNTSYWPRSDWNFIKPNISAPGVSVPSSVPGGSYQSWDGTSMATPHVAGAIAILLQKNPNLDFNTVYSLLLDYARQPSQGAPYPNNNYGWGVLDVYQSLLNTPSPSEPSIVLLNYSYTDENGNSVWDPGETIQITVTIKNNGADATNVQGVLSTDSPYASISDGTTSFGNIASGATVDNGSDPFVITSNPDTPNGSNVNFNLNITCDGGYSWNYSFSLTVGIPGVDYTDHSPGNIVLTVTKYGALGYMSSSQSQGSGCRYPSSSASHLYYGSFAVGTQLPYVIDRYFESSSGDDDDWVTTTDPDGRVFRYSPYPPYYDYTKAIFTDAGGEESKGLWVYQRGYTFNDGVGPNYVILEYTLYNSSPNPIYGLYAGLFTDWDIINASSNAGGTDATRNMAYLYYSSTYMGTAILNPSRQQTSLIANYSVIDHDVYVYPYNGLPDSIQIKFLNGTYRTTSTNRNYDWSTVVSAGPFDIAPYDSVKVAFVVAGASTYTDLLSYVDEAYTKYWSTVVNAGEEAGKHSITIPAIARNTLELFTGKTAGEVRVSVYDAKGALVKGETHTPVNGMVKVNLSGLPTGLYLVQIEGRNFNKKSKVILLK</sequence>
<name>A0A7V3ZW96_UNCW3</name>
<organism evidence="9">
    <name type="scientific">candidate division WOR-3 bacterium</name>
    <dbReference type="NCBI Taxonomy" id="2052148"/>
    <lineage>
        <taxon>Bacteria</taxon>
        <taxon>Bacteria division WOR-3</taxon>
    </lineage>
</organism>